<dbReference type="GO" id="GO:0016810">
    <property type="term" value="F:hydrolase activity, acting on carbon-nitrogen (but not peptide) bonds"/>
    <property type="evidence" value="ECO:0007669"/>
    <property type="project" value="InterPro"/>
</dbReference>
<dbReference type="Gene3D" id="2.30.40.10">
    <property type="entry name" value="Urease, subunit C, domain 1"/>
    <property type="match status" value="1"/>
</dbReference>
<name>A0AA38RQ96_9PEZI</name>
<dbReference type="AlphaFoldDB" id="A0AA38RQ96"/>
<dbReference type="Pfam" id="PF01979">
    <property type="entry name" value="Amidohydro_1"/>
    <property type="match status" value="1"/>
</dbReference>
<dbReference type="EMBL" id="JANBVO010000017">
    <property type="protein sequence ID" value="KAJ9144079.1"/>
    <property type="molecule type" value="Genomic_DNA"/>
</dbReference>
<proteinExistence type="predicted"/>
<feature type="domain" description="Amidohydrolase-related" evidence="1">
    <location>
        <begin position="78"/>
        <end position="435"/>
    </location>
</feature>
<dbReference type="InterPro" id="IPR032466">
    <property type="entry name" value="Metal_Hydrolase"/>
</dbReference>
<dbReference type="PANTHER" id="PTHR43135:SF3">
    <property type="entry name" value="ALPHA-D-RIBOSE 1-METHYLPHOSPHONATE 5-TRIPHOSPHATE DIPHOSPHATASE"/>
    <property type="match status" value="1"/>
</dbReference>
<evidence type="ECO:0000313" key="2">
    <source>
        <dbReference type="EMBL" id="KAJ9144079.1"/>
    </source>
</evidence>
<dbReference type="Proteomes" id="UP001174694">
    <property type="component" value="Unassembled WGS sequence"/>
</dbReference>
<dbReference type="InterPro" id="IPR006680">
    <property type="entry name" value="Amidohydro-rel"/>
</dbReference>
<protein>
    <submittedName>
        <fullName evidence="2">Amidohydrolase</fullName>
    </submittedName>
</protein>
<dbReference type="InterPro" id="IPR011059">
    <property type="entry name" value="Metal-dep_hydrolase_composite"/>
</dbReference>
<dbReference type="CDD" id="cd01299">
    <property type="entry name" value="Met_dep_hydrolase_A"/>
    <property type="match status" value="1"/>
</dbReference>
<dbReference type="InterPro" id="IPR057744">
    <property type="entry name" value="OTAase-like"/>
</dbReference>
<comment type="caution">
    <text evidence="2">The sequence shown here is derived from an EMBL/GenBank/DDBJ whole genome shotgun (WGS) entry which is preliminary data.</text>
</comment>
<sequence>MACHCCATVSAVAPTQDTEVPSPFTIHTSKLFDPLKLEVLSDISIRVNPSTSLIEEVYKRTEALGSIPDGDIDLRGKFVMPGFVDAHTHIFLHSYWETPSAQQKRDESFVERIVRSVNHCKTALLAGYTTYRDLGSESMQEADANVRDAINRGLMVGPRLFVATKVLASTASYEPRNENYLGGTRLPAGGDAADGIDEVRKAVRRRIGAGADIIKFYADYRRRLMRAPPKQQHPYIAGIRFPNSNDNPDCLVYSEEEMSMIVREANMADAPAVAHAITKEGILTAVKAGALTIEHGYYADEECFEEMIHRGTLLVPTLAIAERMHAPRFKAISAMVKSAFDSGVKLACGGDTGTFTHGDNAREMELMVEAGVPVLHVLAACTRGGWEACGGLRCGKKFGWIEKGVCADLVGLDADPTVDKTALRKVDFVMKDAQVYKQDGHFMPEDPRHR</sequence>
<gene>
    <name evidence="2" type="ORF">NKR23_g6149</name>
</gene>
<dbReference type="SUPFAM" id="SSF51556">
    <property type="entry name" value="Metallo-dependent hydrolases"/>
    <property type="match status" value="1"/>
</dbReference>
<evidence type="ECO:0000259" key="1">
    <source>
        <dbReference type="Pfam" id="PF01979"/>
    </source>
</evidence>
<dbReference type="SUPFAM" id="SSF51338">
    <property type="entry name" value="Composite domain of metallo-dependent hydrolases"/>
    <property type="match status" value="1"/>
</dbReference>
<reference evidence="2" key="1">
    <citation type="submission" date="2022-07" db="EMBL/GenBank/DDBJ databases">
        <title>Fungi with potential for degradation of polypropylene.</title>
        <authorList>
            <person name="Gostincar C."/>
        </authorList>
    </citation>
    <scope>NUCLEOTIDE SEQUENCE</scope>
    <source>
        <strain evidence="2">EXF-13308</strain>
    </source>
</reference>
<accession>A0AA38RQ96</accession>
<keyword evidence="3" id="KW-1185">Reference proteome</keyword>
<organism evidence="2 3">
    <name type="scientific">Pleurostoma richardsiae</name>
    <dbReference type="NCBI Taxonomy" id="41990"/>
    <lineage>
        <taxon>Eukaryota</taxon>
        <taxon>Fungi</taxon>
        <taxon>Dikarya</taxon>
        <taxon>Ascomycota</taxon>
        <taxon>Pezizomycotina</taxon>
        <taxon>Sordariomycetes</taxon>
        <taxon>Sordariomycetidae</taxon>
        <taxon>Calosphaeriales</taxon>
        <taxon>Pleurostomataceae</taxon>
        <taxon>Pleurostoma</taxon>
    </lineage>
</organism>
<dbReference type="InterPro" id="IPR051781">
    <property type="entry name" value="Metallo-dep_Hydrolase"/>
</dbReference>
<dbReference type="Gene3D" id="3.20.20.140">
    <property type="entry name" value="Metal-dependent hydrolases"/>
    <property type="match status" value="1"/>
</dbReference>
<evidence type="ECO:0000313" key="3">
    <source>
        <dbReference type="Proteomes" id="UP001174694"/>
    </source>
</evidence>
<dbReference type="PANTHER" id="PTHR43135">
    <property type="entry name" value="ALPHA-D-RIBOSE 1-METHYLPHOSPHONATE 5-TRIPHOSPHATE DIPHOSPHATASE"/>
    <property type="match status" value="1"/>
</dbReference>